<dbReference type="Proteomes" id="UP001054945">
    <property type="component" value="Unassembled WGS sequence"/>
</dbReference>
<dbReference type="EMBL" id="BPLR01017105">
    <property type="protein sequence ID" value="GIY88806.1"/>
    <property type="molecule type" value="Genomic_DNA"/>
</dbReference>
<comment type="caution">
    <text evidence="2">The sequence shown here is derived from an EMBL/GenBank/DDBJ whole genome shotgun (WGS) entry which is preliminary data.</text>
</comment>
<dbReference type="AlphaFoldDB" id="A0AAV4X0X3"/>
<accession>A0AAV4X0X3</accession>
<sequence>MTHDTVLKDGVYLNFFYVFFSLLNERIIWRQGPQEPWQARHDERDAGRRGRAARGGTELRPGVRGGGTARGVDHKEDEQYPVSSGLLIATNTIWSAMANYTMKKSAPPNLDEPQFPEASVHYDAEQKVVPGHLAEVEVWVETKIQTITTLIVEVEGMSKDISLCGLKVKSFGRNLPCVDMDTEPFYHPPRKPSRWKQDSWTEIFCHL</sequence>
<gene>
    <name evidence="2" type="primary">X975_06375</name>
    <name evidence="2" type="ORF">CEXT_438681</name>
</gene>
<proteinExistence type="predicted"/>
<reference evidence="2 3" key="1">
    <citation type="submission" date="2021-06" db="EMBL/GenBank/DDBJ databases">
        <title>Caerostris extrusa draft genome.</title>
        <authorList>
            <person name="Kono N."/>
            <person name="Arakawa K."/>
        </authorList>
    </citation>
    <scope>NUCLEOTIDE SEQUENCE [LARGE SCALE GENOMIC DNA]</scope>
</reference>
<protein>
    <submittedName>
        <fullName evidence="2">Uncharacterized protein</fullName>
    </submittedName>
</protein>
<organism evidence="2 3">
    <name type="scientific">Caerostris extrusa</name>
    <name type="common">Bark spider</name>
    <name type="synonym">Caerostris bankana</name>
    <dbReference type="NCBI Taxonomy" id="172846"/>
    <lineage>
        <taxon>Eukaryota</taxon>
        <taxon>Metazoa</taxon>
        <taxon>Ecdysozoa</taxon>
        <taxon>Arthropoda</taxon>
        <taxon>Chelicerata</taxon>
        <taxon>Arachnida</taxon>
        <taxon>Araneae</taxon>
        <taxon>Araneomorphae</taxon>
        <taxon>Entelegynae</taxon>
        <taxon>Araneoidea</taxon>
        <taxon>Araneidae</taxon>
        <taxon>Caerostris</taxon>
    </lineage>
</organism>
<evidence type="ECO:0000313" key="3">
    <source>
        <dbReference type="Proteomes" id="UP001054945"/>
    </source>
</evidence>
<name>A0AAV4X0X3_CAEEX</name>
<feature type="compositionally biased region" description="Basic and acidic residues" evidence="1">
    <location>
        <begin position="38"/>
        <end position="48"/>
    </location>
</feature>
<evidence type="ECO:0000256" key="1">
    <source>
        <dbReference type="SAM" id="MobiDB-lite"/>
    </source>
</evidence>
<keyword evidence="3" id="KW-1185">Reference proteome</keyword>
<feature type="region of interest" description="Disordered" evidence="1">
    <location>
        <begin position="35"/>
        <end position="76"/>
    </location>
</feature>
<evidence type="ECO:0000313" key="2">
    <source>
        <dbReference type="EMBL" id="GIY88806.1"/>
    </source>
</evidence>